<dbReference type="InterPro" id="IPR012373">
    <property type="entry name" value="Ferrdict_sens_TM"/>
</dbReference>
<keyword evidence="1" id="KW-0472">Membrane</keyword>
<keyword evidence="1" id="KW-1133">Transmembrane helix</keyword>
<dbReference type="Pfam" id="PF16344">
    <property type="entry name" value="FecR_C"/>
    <property type="match status" value="1"/>
</dbReference>
<keyword evidence="5" id="KW-1185">Reference proteome</keyword>
<dbReference type="RefSeq" id="WP_182952716.1">
    <property type="nucleotide sequence ID" value="NZ_WNXC01000001.1"/>
</dbReference>
<dbReference type="EMBL" id="WNXC01000001">
    <property type="protein sequence ID" value="MBB2147437.1"/>
    <property type="molecule type" value="Genomic_DNA"/>
</dbReference>
<reference evidence="4 5" key="1">
    <citation type="submission" date="2019-11" db="EMBL/GenBank/DDBJ databases">
        <title>Description of Pedobacter sp. LMG 31462T.</title>
        <authorList>
            <person name="Carlier A."/>
            <person name="Qi S."/>
            <person name="Vandamme P."/>
        </authorList>
    </citation>
    <scope>NUCLEOTIDE SEQUENCE [LARGE SCALE GENOMIC DNA]</scope>
    <source>
        <strain evidence="4 5">LMG 31462</strain>
    </source>
</reference>
<protein>
    <submittedName>
        <fullName evidence="4">DUF4974 domain-containing protein</fullName>
    </submittedName>
</protein>
<sequence>MEEQIWKLVLDYLAAKERGELKEVANLEERLQGWLSKDPLHQQELDQAIWLWESTAVIPQAETWESSFAAIQTSLQSSDDTLLQSEKPQKNNTFRIWAAAAAVLAAMAIFILFNKNREVASTVPQMTWTTKTSGPGKITNIMLPDSTEIWLNAGSSISFPNNFSKASLRTVKLQGEAFFKVKRNPNHPFLVHSSNIQTLVLGTSFNIRAWRKSSPEVTVLTGKVAVSRDSAGTQSKAIHLLPNQKAGYDLKSGLLYRENMEDGRTAIAWTEGKMVFDQAPIEEVFAAIERRYAVKINTDQSFKNCKLTASFGNININEVLQTIQMTLDIHYTINKQTIYIKGGKCN</sequence>
<dbReference type="PANTHER" id="PTHR30273:SF2">
    <property type="entry name" value="PROTEIN FECR"/>
    <property type="match status" value="1"/>
</dbReference>
<evidence type="ECO:0000259" key="3">
    <source>
        <dbReference type="Pfam" id="PF16344"/>
    </source>
</evidence>
<evidence type="ECO:0000256" key="1">
    <source>
        <dbReference type="SAM" id="Phobius"/>
    </source>
</evidence>
<organism evidence="4 5">
    <name type="scientific">Pedobacter gandavensis</name>
    <dbReference type="NCBI Taxonomy" id="2679963"/>
    <lineage>
        <taxon>Bacteria</taxon>
        <taxon>Pseudomonadati</taxon>
        <taxon>Bacteroidota</taxon>
        <taxon>Sphingobacteriia</taxon>
        <taxon>Sphingobacteriales</taxon>
        <taxon>Sphingobacteriaceae</taxon>
        <taxon>Pedobacter</taxon>
    </lineage>
</organism>
<name>A0ABR6EQC6_9SPHI</name>
<dbReference type="Pfam" id="PF04773">
    <property type="entry name" value="FecR"/>
    <property type="match status" value="1"/>
</dbReference>
<feature type="domain" description="Protein FecR C-terminal" evidence="3">
    <location>
        <begin position="273"/>
        <end position="340"/>
    </location>
</feature>
<evidence type="ECO:0000259" key="2">
    <source>
        <dbReference type="Pfam" id="PF04773"/>
    </source>
</evidence>
<proteinExistence type="predicted"/>
<dbReference type="PIRSF" id="PIRSF018266">
    <property type="entry name" value="FecR"/>
    <property type="match status" value="1"/>
</dbReference>
<accession>A0ABR6EQC6</accession>
<dbReference type="InterPro" id="IPR032508">
    <property type="entry name" value="FecR_C"/>
</dbReference>
<gene>
    <name evidence="4" type="ORF">GM920_00805</name>
</gene>
<evidence type="ECO:0000313" key="5">
    <source>
        <dbReference type="Proteomes" id="UP000636110"/>
    </source>
</evidence>
<keyword evidence="1" id="KW-0812">Transmembrane</keyword>
<comment type="caution">
    <text evidence="4">The sequence shown here is derived from an EMBL/GenBank/DDBJ whole genome shotgun (WGS) entry which is preliminary data.</text>
</comment>
<dbReference type="Proteomes" id="UP000636110">
    <property type="component" value="Unassembled WGS sequence"/>
</dbReference>
<dbReference type="InterPro" id="IPR006860">
    <property type="entry name" value="FecR"/>
</dbReference>
<dbReference type="Gene3D" id="2.60.120.1440">
    <property type="match status" value="1"/>
</dbReference>
<evidence type="ECO:0000313" key="4">
    <source>
        <dbReference type="EMBL" id="MBB2147437.1"/>
    </source>
</evidence>
<dbReference type="PANTHER" id="PTHR30273">
    <property type="entry name" value="PERIPLASMIC SIGNAL SENSOR AND SIGMA FACTOR ACTIVATOR FECR-RELATED"/>
    <property type="match status" value="1"/>
</dbReference>
<feature type="domain" description="FecR protein" evidence="2">
    <location>
        <begin position="132"/>
        <end position="224"/>
    </location>
</feature>
<dbReference type="Gene3D" id="3.55.50.30">
    <property type="match status" value="1"/>
</dbReference>
<feature type="transmembrane region" description="Helical" evidence="1">
    <location>
        <begin position="94"/>
        <end position="113"/>
    </location>
</feature>